<dbReference type="InterPro" id="IPR036409">
    <property type="entry name" value="Aldolase_II/adducin_N_sf"/>
</dbReference>
<dbReference type="Pfam" id="PF00596">
    <property type="entry name" value="Aldolase_II"/>
    <property type="match status" value="1"/>
</dbReference>
<gene>
    <name evidence="2" type="ORF">BC936DRAFT_141699</name>
</gene>
<evidence type="ECO:0000313" key="3">
    <source>
        <dbReference type="Proteomes" id="UP000268093"/>
    </source>
</evidence>
<dbReference type="PANTHER" id="PTHR10672">
    <property type="entry name" value="ADDUCIN"/>
    <property type="match status" value="1"/>
</dbReference>
<name>A0A433A1T2_9FUNG</name>
<proteinExistence type="predicted"/>
<dbReference type="GO" id="GO:0005856">
    <property type="term" value="C:cytoskeleton"/>
    <property type="evidence" value="ECO:0007669"/>
    <property type="project" value="TreeGrafter"/>
</dbReference>
<dbReference type="PANTHER" id="PTHR10672:SF3">
    <property type="entry name" value="PROTEIN HU-LI TAI SHAO"/>
    <property type="match status" value="1"/>
</dbReference>
<sequence>MYGKAFSSLGRLLLPITQDACAFYESHALFDDYAGVVYSTDEGARIAKALGPTNKAVILRNHGLLTVGTTVASAIWWFVSMERCAQAQLIAEQAAINGHKDLITIDHDMARAAHDIIGVEQTGQFSFQPMYQMIVRDQPDCLE</sequence>
<dbReference type="GO" id="GO:0051015">
    <property type="term" value="F:actin filament binding"/>
    <property type="evidence" value="ECO:0007669"/>
    <property type="project" value="TreeGrafter"/>
</dbReference>
<dbReference type="Gene3D" id="3.40.225.10">
    <property type="entry name" value="Class II aldolase/adducin N-terminal domain"/>
    <property type="match status" value="1"/>
</dbReference>
<dbReference type="OrthoDB" id="3238794at2759"/>
<dbReference type="SUPFAM" id="SSF53639">
    <property type="entry name" value="AraD/HMP-PK domain-like"/>
    <property type="match status" value="1"/>
</dbReference>
<dbReference type="InterPro" id="IPR051017">
    <property type="entry name" value="Aldolase-II_Adducin_sf"/>
</dbReference>
<protein>
    <submittedName>
        <fullName evidence="2">Class II aldolase/adducin N-terminal</fullName>
    </submittedName>
</protein>
<evidence type="ECO:0000313" key="2">
    <source>
        <dbReference type="EMBL" id="RUO96639.1"/>
    </source>
</evidence>
<keyword evidence="3" id="KW-1185">Reference proteome</keyword>
<accession>A0A433A1T2</accession>
<dbReference type="EMBL" id="RBNI01020316">
    <property type="protein sequence ID" value="RUO96639.1"/>
    <property type="molecule type" value="Genomic_DNA"/>
</dbReference>
<comment type="caution">
    <text evidence="2">The sequence shown here is derived from an EMBL/GenBank/DDBJ whole genome shotgun (WGS) entry which is preliminary data.</text>
</comment>
<dbReference type="Proteomes" id="UP000268093">
    <property type="component" value="Unassembled WGS sequence"/>
</dbReference>
<reference evidence="2 3" key="1">
    <citation type="journal article" date="2018" name="New Phytol.">
        <title>Phylogenomics of Endogonaceae and evolution of mycorrhizas within Mucoromycota.</title>
        <authorList>
            <person name="Chang Y."/>
            <person name="Desiro A."/>
            <person name="Na H."/>
            <person name="Sandor L."/>
            <person name="Lipzen A."/>
            <person name="Clum A."/>
            <person name="Barry K."/>
            <person name="Grigoriev I.V."/>
            <person name="Martin F.M."/>
            <person name="Stajich J.E."/>
            <person name="Smith M.E."/>
            <person name="Bonito G."/>
            <person name="Spatafora J.W."/>
        </authorList>
    </citation>
    <scope>NUCLEOTIDE SEQUENCE [LARGE SCALE GENOMIC DNA]</scope>
    <source>
        <strain evidence="2 3">GMNB39</strain>
    </source>
</reference>
<organism evidence="2 3">
    <name type="scientific">Jimgerdemannia flammicorona</name>
    <dbReference type="NCBI Taxonomy" id="994334"/>
    <lineage>
        <taxon>Eukaryota</taxon>
        <taxon>Fungi</taxon>
        <taxon>Fungi incertae sedis</taxon>
        <taxon>Mucoromycota</taxon>
        <taxon>Mucoromycotina</taxon>
        <taxon>Endogonomycetes</taxon>
        <taxon>Endogonales</taxon>
        <taxon>Endogonaceae</taxon>
        <taxon>Jimgerdemannia</taxon>
    </lineage>
</organism>
<evidence type="ECO:0000259" key="1">
    <source>
        <dbReference type="Pfam" id="PF00596"/>
    </source>
</evidence>
<dbReference type="InterPro" id="IPR001303">
    <property type="entry name" value="Aldolase_II/adducin_N"/>
</dbReference>
<dbReference type="AlphaFoldDB" id="A0A433A1T2"/>
<feature type="domain" description="Class II aldolase/adducin N-terminal" evidence="1">
    <location>
        <begin position="2"/>
        <end position="89"/>
    </location>
</feature>